<dbReference type="Proteomes" id="UP000008810">
    <property type="component" value="Chromosome 5"/>
</dbReference>
<feature type="domain" description="F-box" evidence="1">
    <location>
        <begin position="80"/>
        <end position="116"/>
    </location>
</feature>
<reference evidence="3" key="3">
    <citation type="submission" date="2018-08" db="UniProtKB">
        <authorList>
            <consortium name="EnsemblPlants"/>
        </authorList>
    </citation>
    <scope>IDENTIFICATION</scope>
    <source>
        <strain evidence="3">cv. Bd21</strain>
    </source>
</reference>
<dbReference type="PROSITE" id="PS50181">
    <property type="entry name" value="FBOX"/>
    <property type="match status" value="1"/>
</dbReference>
<dbReference type="AlphaFoldDB" id="A0A0Q3NY99"/>
<dbReference type="Pfam" id="PF00646">
    <property type="entry name" value="F-box"/>
    <property type="match status" value="1"/>
</dbReference>
<dbReference type="CDD" id="cd22160">
    <property type="entry name" value="F-box_AtFBL13-like"/>
    <property type="match status" value="1"/>
</dbReference>
<accession>A0A0Q3NY99</accession>
<dbReference type="PANTHER" id="PTHR32141:SF59">
    <property type="entry name" value="F-BOX DOMAIN-CONTAINING PROTEIN"/>
    <property type="match status" value="1"/>
</dbReference>
<dbReference type="EnsemblPlants" id="KQJ81441">
    <property type="protein sequence ID" value="KQJ81441"/>
    <property type="gene ID" value="BRADI_5g00731v3"/>
</dbReference>
<proteinExistence type="predicted"/>
<name>A0A0Q3NY99_BRADI</name>
<dbReference type="InterPro" id="IPR036047">
    <property type="entry name" value="F-box-like_dom_sf"/>
</dbReference>
<dbReference type="EMBL" id="CM000884">
    <property type="protein sequence ID" value="KQJ81441.1"/>
    <property type="molecule type" value="Genomic_DNA"/>
</dbReference>
<evidence type="ECO:0000313" key="3">
    <source>
        <dbReference type="EnsemblPlants" id="KQJ81441"/>
    </source>
</evidence>
<reference evidence="2 3" key="1">
    <citation type="journal article" date="2010" name="Nature">
        <title>Genome sequencing and analysis of the model grass Brachypodium distachyon.</title>
        <authorList>
            <consortium name="International Brachypodium Initiative"/>
        </authorList>
    </citation>
    <scope>NUCLEOTIDE SEQUENCE [LARGE SCALE GENOMIC DNA]</scope>
    <source>
        <strain evidence="2 3">Bd21</strain>
    </source>
</reference>
<dbReference type="InterPro" id="IPR053781">
    <property type="entry name" value="F-box_AtFBL13-like"/>
</dbReference>
<protein>
    <recommendedName>
        <fullName evidence="1">F-box domain-containing protein</fullName>
    </recommendedName>
</protein>
<dbReference type="InParanoid" id="A0A0Q3NY99"/>
<organism evidence="2">
    <name type="scientific">Brachypodium distachyon</name>
    <name type="common">Purple false brome</name>
    <name type="synonym">Trachynia distachya</name>
    <dbReference type="NCBI Taxonomy" id="15368"/>
    <lineage>
        <taxon>Eukaryota</taxon>
        <taxon>Viridiplantae</taxon>
        <taxon>Streptophyta</taxon>
        <taxon>Embryophyta</taxon>
        <taxon>Tracheophyta</taxon>
        <taxon>Spermatophyta</taxon>
        <taxon>Magnoliopsida</taxon>
        <taxon>Liliopsida</taxon>
        <taxon>Poales</taxon>
        <taxon>Poaceae</taxon>
        <taxon>BOP clade</taxon>
        <taxon>Pooideae</taxon>
        <taxon>Stipodae</taxon>
        <taxon>Brachypodieae</taxon>
        <taxon>Brachypodium</taxon>
    </lineage>
</organism>
<dbReference type="PANTHER" id="PTHR32141">
    <property type="match status" value="1"/>
</dbReference>
<dbReference type="Pfam" id="PF24758">
    <property type="entry name" value="LRR_At5g56370"/>
    <property type="match status" value="1"/>
</dbReference>
<evidence type="ECO:0000259" key="1">
    <source>
        <dbReference type="PROSITE" id="PS50181"/>
    </source>
</evidence>
<dbReference type="STRING" id="15368.A0A0Q3NY99"/>
<reference evidence="2" key="2">
    <citation type="submission" date="2017-06" db="EMBL/GenBank/DDBJ databases">
        <title>WGS assembly of Brachypodium distachyon.</title>
        <authorList>
            <consortium name="The International Brachypodium Initiative"/>
            <person name="Lucas S."/>
            <person name="Harmon-Smith M."/>
            <person name="Lail K."/>
            <person name="Tice H."/>
            <person name="Grimwood J."/>
            <person name="Bruce D."/>
            <person name="Barry K."/>
            <person name="Shu S."/>
            <person name="Lindquist E."/>
            <person name="Wang M."/>
            <person name="Pitluck S."/>
            <person name="Vogel J.P."/>
            <person name="Garvin D.F."/>
            <person name="Mockler T.C."/>
            <person name="Schmutz J."/>
            <person name="Rokhsar D."/>
            <person name="Bevan M.W."/>
        </authorList>
    </citation>
    <scope>NUCLEOTIDE SEQUENCE</scope>
    <source>
        <strain evidence="2">Bd21</strain>
    </source>
</reference>
<dbReference type="ExpressionAtlas" id="A0A0Q3NY99">
    <property type="expression patterns" value="baseline"/>
</dbReference>
<gene>
    <name evidence="2" type="ORF">BRADI_5g00731v3</name>
</gene>
<dbReference type="InterPro" id="IPR001810">
    <property type="entry name" value="F-box_dom"/>
</dbReference>
<evidence type="ECO:0000313" key="2">
    <source>
        <dbReference type="EMBL" id="KQJ81441.1"/>
    </source>
</evidence>
<dbReference type="Gramene" id="KQJ81441">
    <property type="protein sequence ID" value="KQJ81441"/>
    <property type="gene ID" value="BRADI_5g00731v3"/>
</dbReference>
<dbReference type="InterPro" id="IPR055411">
    <property type="entry name" value="LRR_FXL15/At3g58940/PEG3-like"/>
</dbReference>
<dbReference type="OrthoDB" id="712270at2759"/>
<keyword evidence="4" id="KW-1185">Reference proteome</keyword>
<dbReference type="InterPro" id="IPR055302">
    <property type="entry name" value="F-box_dom-containing"/>
</dbReference>
<dbReference type="SUPFAM" id="SSF81383">
    <property type="entry name" value="F-box domain"/>
    <property type="match status" value="1"/>
</dbReference>
<evidence type="ECO:0000313" key="4">
    <source>
        <dbReference type="Proteomes" id="UP000008810"/>
    </source>
</evidence>
<sequence length="362" mass="40186">MDNNNSGSSSDSHSHETFPMDTETQAYYGNHGVDLRRLQLNLIRALTCLYYHVLPSPPSFVSSPGAALPPPPQPQQPQAVDRISTLPDSFLRRVVSLLPIKDGARTAALSRRWRGVWRAAPLVLAHSDLLPARRPCRSMLEVSPAESMAAADAVTRILEAHQGPIRCAHIVSCYMKHLIPGLLARWLHLLAINGVQELFLVNRPWPLNMMLPAGFFGIATLTRLYLGAFTFPDTAALPGAIEFPHLEELGLLCVYMDNRDMDFVLARTPVLKTLCIQMNIWLTRLRIVSRSLRCLQLVGGTELDVLMEDAPRLERLIIWSSLVDNAFQRKVIKVGCAPVLGYLEPALHTLEVGNTVIKIGSL</sequence>